<keyword evidence="1" id="KW-0812">Transmembrane</keyword>
<dbReference type="InterPro" id="IPR012495">
    <property type="entry name" value="TadE-like_dom"/>
</dbReference>
<dbReference type="RefSeq" id="WP_377068751.1">
    <property type="nucleotide sequence ID" value="NZ_JBHMEC010000011.1"/>
</dbReference>
<evidence type="ECO:0000259" key="2">
    <source>
        <dbReference type="Pfam" id="PF07811"/>
    </source>
</evidence>
<feature type="domain" description="TadE-like" evidence="2">
    <location>
        <begin position="10"/>
        <end position="52"/>
    </location>
</feature>
<keyword evidence="1" id="KW-0472">Membrane</keyword>
<dbReference type="Pfam" id="PF07811">
    <property type="entry name" value="TadE"/>
    <property type="match status" value="1"/>
</dbReference>
<accession>A0ABV5I0A2</accession>
<reference evidence="3 4" key="1">
    <citation type="submission" date="2024-09" db="EMBL/GenBank/DDBJ databases">
        <authorList>
            <person name="Sun Q."/>
            <person name="Mori K."/>
        </authorList>
    </citation>
    <scope>NUCLEOTIDE SEQUENCE [LARGE SCALE GENOMIC DNA]</scope>
    <source>
        <strain evidence="3 4">CECT 9424</strain>
    </source>
</reference>
<evidence type="ECO:0000313" key="4">
    <source>
        <dbReference type="Proteomes" id="UP001589670"/>
    </source>
</evidence>
<sequence>MRRFARDPHGSVTVEFTIVAPLLIGFIVFAVELGMLAMHAAMLERGLDIAVREVRLGTGTAPGHDDIKRIVCDNAPVIADCGTRLRLEMIPTDLRSFATLDTTPDCTDTSEPSRPVRTFIPGGQNQLMLLRACLKYKPLFPEAILGDTLTKDSAGDVALTTVSAFVQEPI</sequence>
<dbReference type="Proteomes" id="UP001589670">
    <property type="component" value="Unassembled WGS sequence"/>
</dbReference>
<feature type="transmembrane region" description="Helical" evidence="1">
    <location>
        <begin position="16"/>
        <end position="37"/>
    </location>
</feature>
<comment type="caution">
    <text evidence="3">The sequence shown here is derived from an EMBL/GenBank/DDBJ whole genome shotgun (WGS) entry which is preliminary data.</text>
</comment>
<protein>
    <submittedName>
        <fullName evidence="3">TadE/TadG family type IV pilus assembly protein</fullName>
    </submittedName>
</protein>
<keyword evidence="4" id="KW-1185">Reference proteome</keyword>
<name>A0ABV5I0A2_9RHOB</name>
<organism evidence="3 4">
    <name type="scientific">Roseovarius ramblicola</name>
    <dbReference type="NCBI Taxonomy" id="2022336"/>
    <lineage>
        <taxon>Bacteria</taxon>
        <taxon>Pseudomonadati</taxon>
        <taxon>Pseudomonadota</taxon>
        <taxon>Alphaproteobacteria</taxon>
        <taxon>Rhodobacterales</taxon>
        <taxon>Roseobacteraceae</taxon>
        <taxon>Roseovarius</taxon>
    </lineage>
</organism>
<gene>
    <name evidence="3" type="ORF">ACFFU4_07760</name>
</gene>
<keyword evidence="1" id="KW-1133">Transmembrane helix</keyword>
<proteinExistence type="predicted"/>
<evidence type="ECO:0000256" key="1">
    <source>
        <dbReference type="SAM" id="Phobius"/>
    </source>
</evidence>
<dbReference type="EMBL" id="JBHMEC010000011">
    <property type="protein sequence ID" value="MFB9149641.1"/>
    <property type="molecule type" value="Genomic_DNA"/>
</dbReference>
<evidence type="ECO:0000313" key="3">
    <source>
        <dbReference type="EMBL" id="MFB9149641.1"/>
    </source>
</evidence>